<keyword evidence="4" id="KW-1003">Cell membrane</keyword>
<reference evidence="11" key="2">
    <citation type="journal article" date="2020" name="Microorganisms">
        <title>Osmotic Adaptation and Compatible Solute Biosynthesis of Phototrophic Bacteria as Revealed from Genome Analyses.</title>
        <authorList>
            <person name="Imhoff J.F."/>
            <person name="Rahn T."/>
            <person name="Kunzel S."/>
            <person name="Keller A."/>
            <person name="Neulinger S.C."/>
        </authorList>
    </citation>
    <scope>NUCLEOTIDE SEQUENCE</scope>
    <source>
        <strain evidence="11">DSM 9154</strain>
    </source>
</reference>
<dbReference type="PROSITE" id="PS50893">
    <property type="entry name" value="ABC_TRANSPORTER_2"/>
    <property type="match status" value="1"/>
</dbReference>
<evidence type="ECO:0000256" key="5">
    <source>
        <dbReference type="ARBA" id="ARBA00022592"/>
    </source>
</evidence>
<feature type="region of interest" description="Disordered" evidence="9">
    <location>
        <begin position="1"/>
        <end position="20"/>
    </location>
</feature>
<evidence type="ECO:0000256" key="3">
    <source>
        <dbReference type="ARBA" id="ARBA00022448"/>
    </source>
</evidence>
<evidence type="ECO:0000256" key="2">
    <source>
        <dbReference type="ARBA" id="ARBA00005417"/>
    </source>
</evidence>
<dbReference type="AlphaFoldDB" id="A0A934QK90"/>
<comment type="similarity">
    <text evidence="2">Belongs to the ABC transporter superfamily.</text>
</comment>
<dbReference type="InterPro" id="IPR003439">
    <property type="entry name" value="ABC_transporter-like_ATP-bd"/>
</dbReference>
<keyword evidence="6" id="KW-0547">Nucleotide-binding</keyword>
<dbReference type="Gene3D" id="3.40.50.300">
    <property type="entry name" value="P-loop containing nucleotide triphosphate hydrolases"/>
    <property type="match status" value="1"/>
</dbReference>
<dbReference type="PANTHER" id="PTHR43166">
    <property type="entry name" value="AMINO ACID IMPORT ATP-BINDING PROTEIN"/>
    <property type="match status" value="1"/>
</dbReference>
<evidence type="ECO:0000256" key="8">
    <source>
        <dbReference type="ARBA" id="ARBA00023136"/>
    </source>
</evidence>
<sequence>MHGTAQRQAHRNQPADSIRPATVQGLTFQAGGQKLLDGIDLALDRTGTTAIMGPNGAGKSLLLRLLHGLLTPSAGTVRWNGRAPDRTVRRQQAMVFQKPVLLRRSVIANVVYALKVHGLPRSQRRQRAAEALADAGLYQLARRPARVLSGGEQQRLALARAWATRPEVLFLDEPTANLDPAGAHAVERMVAEIKNRGTKIVLTTHDLGQARRLADEVVFLHRGHLIERSPAQTFFDQPQSAQARAFLSGDLVL</sequence>
<dbReference type="Proteomes" id="UP000778970">
    <property type="component" value="Unassembled WGS sequence"/>
</dbReference>
<reference evidence="11" key="1">
    <citation type="submission" date="2017-08" db="EMBL/GenBank/DDBJ databases">
        <authorList>
            <person name="Imhoff J.F."/>
            <person name="Rahn T."/>
            <person name="Kuenzel S."/>
            <person name="Neulinger S.C."/>
        </authorList>
    </citation>
    <scope>NUCLEOTIDE SEQUENCE</scope>
    <source>
        <strain evidence="11">DSM 9154</strain>
    </source>
</reference>
<keyword evidence="12" id="KW-1185">Reference proteome</keyword>
<dbReference type="EMBL" id="NRRE01000026">
    <property type="protein sequence ID" value="MBK1698060.1"/>
    <property type="molecule type" value="Genomic_DNA"/>
</dbReference>
<evidence type="ECO:0000313" key="12">
    <source>
        <dbReference type="Proteomes" id="UP000778970"/>
    </source>
</evidence>
<dbReference type="PANTHER" id="PTHR43166:SF9">
    <property type="entry name" value="GLUTAMATE_ASPARTATE IMPORT ATP-BINDING PROTEIN GLTL"/>
    <property type="match status" value="1"/>
</dbReference>
<keyword evidence="7 11" id="KW-0067">ATP-binding</keyword>
<gene>
    <name evidence="11" type="ORF">CKO21_12500</name>
</gene>
<dbReference type="GO" id="GO:0005524">
    <property type="term" value="F:ATP binding"/>
    <property type="evidence" value="ECO:0007669"/>
    <property type="project" value="UniProtKB-KW"/>
</dbReference>
<name>A0A934QK90_9PROT</name>
<comment type="caution">
    <text evidence="11">The sequence shown here is derived from an EMBL/GenBank/DDBJ whole genome shotgun (WGS) entry which is preliminary data.</text>
</comment>
<dbReference type="GO" id="GO:0016887">
    <property type="term" value="F:ATP hydrolysis activity"/>
    <property type="evidence" value="ECO:0007669"/>
    <property type="project" value="InterPro"/>
</dbReference>
<dbReference type="SMART" id="SM00382">
    <property type="entry name" value="AAA"/>
    <property type="match status" value="1"/>
</dbReference>
<evidence type="ECO:0000259" key="10">
    <source>
        <dbReference type="PROSITE" id="PS50893"/>
    </source>
</evidence>
<dbReference type="InterPro" id="IPR027417">
    <property type="entry name" value="P-loop_NTPase"/>
</dbReference>
<evidence type="ECO:0000256" key="9">
    <source>
        <dbReference type="SAM" id="MobiDB-lite"/>
    </source>
</evidence>
<dbReference type="InterPro" id="IPR005670">
    <property type="entry name" value="PstB-like"/>
</dbReference>
<proteinExistence type="inferred from homology"/>
<keyword evidence="3" id="KW-0813">Transport</keyword>
<evidence type="ECO:0000256" key="1">
    <source>
        <dbReference type="ARBA" id="ARBA00004202"/>
    </source>
</evidence>
<dbReference type="InterPro" id="IPR003593">
    <property type="entry name" value="AAA+_ATPase"/>
</dbReference>
<dbReference type="PROSITE" id="PS00211">
    <property type="entry name" value="ABC_TRANSPORTER_1"/>
    <property type="match status" value="1"/>
</dbReference>
<dbReference type="GO" id="GO:0005886">
    <property type="term" value="C:plasma membrane"/>
    <property type="evidence" value="ECO:0007669"/>
    <property type="project" value="UniProtKB-SubCell"/>
</dbReference>
<feature type="domain" description="ABC transporter" evidence="10">
    <location>
        <begin position="21"/>
        <end position="247"/>
    </location>
</feature>
<dbReference type="CDD" id="cd03260">
    <property type="entry name" value="ABC_PstB_phosphate_transporter"/>
    <property type="match status" value="1"/>
</dbReference>
<evidence type="ECO:0000256" key="7">
    <source>
        <dbReference type="ARBA" id="ARBA00022840"/>
    </source>
</evidence>
<dbReference type="GO" id="GO:0035435">
    <property type="term" value="P:phosphate ion transmembrane transport"/>
    <property type="evidence" value="ECO:0007669"/>
    <property type="project" value="InterPro"/>
</dbReference>
<accession>A0A934QK90</accession>
<protein>
    <submittedName>
        <fullName evidence="11">Phosphate ABC transporter ATP-binding protein</fullName>
    </submittedName>
</protein>
<evidence type="ECO:0000313" key="11">
    <source>
        <dbReference type="EMBL" id="MBK1698060.1"/>
    </source>
</evidence>
<dbReference type="GO" id="GO:0005315">
    <property type="term" value="F:phosphate transmembrane transporter activity"/>
    <property type="evidence" value="ECO:0007669"/>
    <property type="project" value="InterPro"/>
</dbReference>
<dbReference type="SUPFAM" id="SSF52540">
    <property type="entry name" value="P-loop containing nucleoside triphosphate hydrolases"/>
    <property type="match status" value="1"/>
</dbReference>
<dbReference type="InterPro" id="IPR017871">
    <property type="entry name" value="ABC_transporter-like_CS"/>
</dbReference>
<keyword evidence="8" id="KW-0472">Membrane</keyword>
<keyword evidence="5" id="KW-0592">Phosphate transport</keyword>
<dbReference type="Pfam" id="PF00005">
    <property type="entry name" value="ABC_tran"/>
    <property type="match status" value="1"/>
</dbReference>
<evidence type="ECO:0000256" key="4">
    <source>
        <dbReference type="ARBA" id="ARBA00022475"/>
    </source>
</evidence>
<evidence type="ECO:0000256" key="6">
    <source>
        <dbReference type="ARBA" id="ARBA00022741"/>
    </source>
</evidence>
<dbReference type="InterPro" id="IPR050086">
    <property type="entry name" value="MetN_ABC_transporter-like"/>
</dbReference>
<comment type="subcellular location">
    <subcellularLocation>
        <location evidence="1">Cell membrane</location>
        <topology evidence="1">Peripheral membrane protein</topology>
    </subcellularLocation>
</comment>
<organism evidence="11 12">
    <name type="scientific">Rhodovibrio salinarum</name>
    <dbReference type="NCBI Taxonomy" id="1087"/>
    <lineage>
        <taxon>Bacteria</taxon>
        <taxon>Pseudomonadati</taxon>
        <taxon>Pseudomonadota</taxon>
        <taxon>Alphaproteobacteria</taxon>
        <taxon>Rhodospirillales</taxon>
        <taxon>Rhodovibrionaceae</taxon>
        <taxon>Rhodovibrio</taxon>
    </lineage>
</organism>